<evidence type="ECO:0000256" key="1">
    <source>
        <dbReference type="SAM" id="Phobius"/>
    </source>
</evidence>
<keyword evidence="1" id="KW-1133">Transmembrane helix</keyword>
<dbReference type="EMBL" id="JBFDAA010000007">
    <property type="protein sequence ID" value="KAL1130751.1"/>
    <property type="molecule type" value="Genomic_DNA"/>
</dbReference>
<comment type="caution">
    <text evidence="2">The sequence shown here is derived from an EMBL/GenBank/DDBJ whole genome shotgun (WGS) entry which is preliminary data.</text>
</comment>
<sequence length="108" mass="12454">MASKRRNMFYQNKKQETAEIDAVTRSAFFFIIATLLLFFGEFSCMYGHFDRSRRIFTFVSGVVFIISEVGDYRPQRIGISHCPFRLAAIVGGVEVTIHIKTESLRHNL</sequence>
<feature type="transmembrane region" description="Helical" evidence="1">
    <location>
        <begin position="27"/>
        <end position="49"/>
    </location>
</feature>
<dbReference type="Proteomes" id="UP001558652">
    <property type="component" value="Unassembled WGS sequence"/>
</dbReference>
<keyword evidence="1" id="KW-0812">Transmembrane</keyword>
<evidence type="ECO:0000313" key="2">
    <source>
        <dbReference type="EMBL" id="KAL1130751.1"/>
    </source>
</evidence>
<keyword evidence="3" id="KW-1185">Reference proteome</keyword>
<accession>A0ABD0YHI0</accession>
<dbReference type="AlphaFoldDB" id="A0ABD0YHI0"/>
<keyword evidence="1" id="KW-0472">Membrane</keyword>
<protein>
    <submittedName>
        <fullName evidence="2">Uncharacterized protein</fullName>
    </submittedName>
</protein>
<evidence type="ECO:0000313" key="3">
    <source>
        <dbReference type="Proteomes" id="UP001558652"/>
    </source>
</evidence>
<dbReference type="Gene3D" id="1.20.140.150">
    <property type="match status" value="1"/>
</dbReference>
<dbReference type="InterPro" id="IPR051072">
    <property type="entry name" value="CACNG_subunit"/>
</dbReference>
<organism evidence="2 3">
    <name type="scientific">Ranatra chinensis</name>
    <dbReference type="NCBI Taxonomy" id="642074"/>
    <lineage>
        <taxon>Eukaryota</taxon>
        <taxon>Metazoa</taxon>
        <taxon>Ecdysozoa</taxon>
        <taxon>Arthropoda</taxon>
        <taxon>Hexapoda</taxon>
        <taxon>Insecta</taxon>
        <taxon>Pterygota</taxon>
        <taxon>Neoptera</taxon>
        <taxon>Paraneoptera</taxon>
        <taxon>Hemiptera</taxon>
        <taxon>Heteroptera</taxon>
        <taxon>Panheteroptera</taxon>
        <taxon>Nepomorpha</taxon>
        <taxon>Nepidae</taxon>
        <taxon>Ranatrinae</taxon>
        <taxon>Ranatra</taxon>
    </lineage>
</organism>
<dbReference type="PANTHER" id="PTHR12107">
    <property type="entry name" value="VOLTAGE-DEPENDENT CALCIUM CHANNEL GAMMA SUBUNIT"/>
    <property type="match status" value="1"/>
</dbReference>
<proteinExistence type="predicted"/>
<name>A0ABD0YHI0_9HEMI</name>
<dbReference type="PANTHER" id="PTHR12107:SF0">
    <property type="entry name" value="STARGAZIN (MAMMALIAN CALCIUM CHANNEL) HOMOLOG"/>
    <property type="match status" value="1"/>
</dbReference>
<reference evidence="2 3" key="1">
    <citation type="submission" date="2024-07" db="EMBL/GenBank/DDBJ databases">
        <title>Chromosome-level genome assembly of the water stick insect Ranatra chinensis (Heteroptera: Nepidae).</title>
        <authorList>
            <person name="Liu X."/>
        </authorList>
    </citation>
    <scope>NUCLEOTIDE SEQUENCE [LARGE SCALE GENOMIC DNA]</scope>
    <source>
        <strain evidence="2">Cailab_2021Rc</strain>
        <tissue evidence="2">Muscle</tissue>
    </source>
</reference>
<gene>
    <name evidence="2" type="ORF">AAG570_011992</name>
</gene>